<reference evidence="2" key="1">
    <citation type="submission" date="2021-01" db="EMBL/GenBank/DDBJ databases">
        <authorList>
            <person name="Corre E."/>
            <person name="Pelletier E."/>
            <person name="Niang G."/>
            <person name="Scheremetjew M."/>
            <person name="Finn R."/>
            <person name="Kale V."/>
            <person name="Holt S."/>
            <person name="Cochrane G."/>
            <person name="Meng A."/>
            <person name="Brown T."/>
            <person name="Cohen L."/>
        </authorList>
    </citation>
    <scope>NUCLEOTIDE SEQUENCE</scope>
    <source>
        <strain evidence="2">Grunow 1884</strain>
    </source>
</reference>
<feature type="transmembrane region" description="Helical" evidence="1">
    <location>
        <begin position="139"/>
        <end position="159"/>
    </location>
</feature>
<feature type="transmembrane region" description="Helical" evidence="1">
    <location>
        <begin position="47"/>
        <end position="66"/>
    </location>
</feature>
<organism evidence="2">
    <name type="scientific">Trieres chinensis</name>
    <name type="common">Marine centric diatom</name>
    <name type="synonym">Odontella sinensis</name>
    <dbReference type="NCBI Taxonomy" id="1514140"/>
    <lineage>
        <taxon>Eukaryota</taxon>
        <taxon>Sar</taxon>
        <taxon>Stramenopiles</taxon>
        <taxon>Ochrophyta</taxon>
        <taxon>Bacillariophyta</taxon>
        <taxon>Mediophyceae</taxon>
        <taxon>Biddulphiophycidae</taxon>
        <taxon>Eupodiscales</taxon>
        <taxon>Parodontellaceae</taxon>
        <taxon>Trieres</taxon>
    </lineage>
</organism>
<dbReference type="EMBL" id="HBGO01020134">
    <property type="protein sequence ID" value="CAD9342348.1"/>
    <property type="molecule type" value="Transcribed_RNA"/>
</dbReference>
<feature type="transmembrane region" description="Helical" evidence="1">
    <location>
        <begin position="12"/>
        <end position="35"/>
    </location>
</feature>
<keyword evidence="1" id="KW-0472">Membrane</keyword>
<proteinExistence type="predicted"/>
<gene>
    <name evidence="2" type="ORF">OSIN01602_LOCUS11556</name>
</gene>
<evidence type="ECO:0000256" key="1">
    <source>
        <dbReference type="SAM" id="Phobius"/>
    </source>
</evidence>
<feature type="transmembrane region" description="Helical" evidence="1">
    <location>
        <begin position="113"/>
        <end position="133"/>
    </location>
</feature>
<name>A0A7S1ZLF7_TRICV</name>
<feature type="transmembrane region" description="Helical" evidence="1">
    <location>
        <begin position="187"/>
        <end position="217"/>
    </location>
</feature>
<keyword evidence="1" id="KW-0812">Transmembrane</keyword>
<protein>
    <recommendedName>
        <fullName evidence="3">Dolichol kinase</fullName>
    </recommendedName>
</protein>
<dbReference type="AlphaFoldDB" id="A0A7S1ZLF7"/>
<evidence type="ECO:0000313" key="2">
    <source>
        <dbReference type="EMBL" id="CAD9342348.1"/>
    </source>
</evidence>
<evidence type="ECO:0008006" key="3">
    <source>
        <dbReference type="Google" id="ProtNLM"/>
    </source>
</evidence>
<keyword evidence="1" id="KW-1133">Transmembrane helix</keyword>
<sequence>MTAWFAAGFSRNALAALGTVVYIKCVIALCEQLVLRKILRPAFTRKIIHVAAACWAFWWPLFDAGADDGWSWRLNVLVPGSYALTMFAKGAILRDRSDPDVRSMCRSGDPTELLYGPIQFAIVATTVGLWLFMREESCLIMGAMGFGDGIAPVTAALAGRQRIPYKSFLGGGEKSVAGSMGMFGGTLVGYFVFAWVLGFPFLAFTSVLLASVIASLVEGLTPMDLDNVTVPIAMYYLYPLLG</sequence>
<accession>A0A7S1ZLF7</accession>